<dbReference type="InterPro" id="IPR038610">
    <property type="entry name" value="FliK-like_C_sf"/>
</dbReference>
<organism evidence="3 4">
    <name type="scientific">Jeotgalibacillus soli</name>
    <dbReference type="NCBI Taxonomy" id="889306"/>
    <lineage>
        <taxon>Bacteria</taxon>
        <taxon>Bacillati</taxon>
        <taxon>Bacillota</taxon>
        <taxon>Bacilli</taxon>
        <taxon>Bacillales</taxon>
        <taxon>Caryophanaceae</taxon>
        <taxon>Jeotgalibacillus</taxon>
    </lineage>
</organism>
<evidence type="ECO:0000313" key="3">
    <source>
        <dbReference type="EMBL" id="KIL44889.1"/>
    </source>
</evidence>
<dbReference type="CDD" id="cd17470">
    <property type="entry name" value="T3SS_Flik_C"/>
    <property type="match status" value="1"/>
</dbReference>
<dbReference type="EMBL" id="JXRP01000018">
    <property type="protein sequence ID" value="KIL44889.1"/>
    <property type="molecule type" value="Genomic_DNA"/>
</dbReference>
<sequence length="461" mass="51355">MIAHLPSVHLPAAEASNQKLGSTATKSTQFTDRFEGFGFTLSNMLKPSNNESSEENKEEEQAQIQLFMDLMNTDSIQELKELLNNGQVGMVLSQESNQEIMPETILSKNTASLTTEEVESASTQKLPSVEFPSMSMTLPELLKNLNLSVETIQQLAGKEFSAEIPDVKLSQPEALLWVASLGDKVNSLENKQLLTGIMQQAVTVLKGIALLAKASDGPAAQSVFVSNITKVLSRIEEKLGSMQKERTVMPTSIKANNSLLEIKGLNEMNGFSNWSNTRENKQVLLPSEKAFEQPTMINLATLQWQSSQSKWSTAAAPLKQNEQTTTLMEQFQSVMKNAKFGKFNGTEKLMIKLQPEHLGTLRIELVHKSGMLTARVMTTTGAAKELMDSQLHQLRQSLTGQNIQVEKIEVLHIQPEASKSDRPMDQPSQQSEQQKKHPDQQNQEEQSEEQSFHQIFMNIEV</sequence>
<feature type="region of interest" description="Disordered" evidence="1">
    <location>
        <begin position="416"/>
        <end position="461"/>
    </location>
</feature>
<dbReference type="PATRIC" id="fig|889306.3.peg.2445"/>
<protein>
    <recommendedName>
        <fullName evidence="2">Flagellar hook-length control protein-like C-terminal domain-containing protein</fullName>
    </recommendedName>
</protein>
<dbReference type="Pfam" id="PF02120">
    <property type="entry name" value="Flg_hook"/>
    <property type="match status" value="1"/>
</dbReference>
<evidence type="ECO:0000256" key="1">
    <source>
        <dbReference type="SAM" id="MobiDB-lite"/>
    </source>
</evidence>
<keyword evidence="4" id="KW-1185">Reference proteome</keyword>
<evidence type="ECO:0000313" key="4">
    <source>
        <dbReference type="Proteomes" id="UP000031938"/>
    </source>
</evidence>
<reference evidence="3 4" key="1">
    <citation type="submission" date="2015-01" db="EMBL/GenBank/DDBJ databases">
        <title>Genome sequencing of Jeotgalibacillus soli.</title>
        <authorList>
            <person name="Goh K.M."/>
            <person name="Chan K.-G."/>
            <person name="Yaakop A.S."/>
            <person name="Ee R."/>
            <person name="Gan H.M."/>
            <person name="Chan C.S."/>
        </authorList>
    </citation>
    <scope>NUCLEOTIDE SEQUENCE [LARGE SCALE GENOMIC DNA]</scope>
    <source>
        <strain evidence="3 4">P9</strain>
    </source>
</reference>
<comment type="caution">
    <text evidence="3">The sequence shown here is derived from an EMBL/GenBank/DDBJ whole genome shotgun (WGS) entry which is preliminary data.</text>
</comment>
<dbReference type="OrthoDB" id="2112988at2"/>
<proteinExistence type="predicted"/>
<dbReference type="InterPro" id="IPR021136">
    <property type="entry name" value="Flagellar_hook_control-like_C"/>
</dbReference>
<dbReference type="Gene3D" id="3.30.750.140">
    <property type="match status" value="1"/>
</dbReference>
<feature type="region of interest" description="Disordered" evidence="1">
    <location>
        <begin position="41"/>
        <end position="61"/>
    </location>
</feature>
<gene>
    <name evidence="3" type="ORF">KP78_24330</name>
</gene>
<dbReference type="Proteomes" id="UP000031938">
    <property type="component" value="Unassembled WGS sequence"/>
</dbReference>
<feature type="domain" description="Flagellar hook-length control protein-like C-terminal" evidence="2">
    <location>
        <begin position="344"/>
        <end position="415"/>
    </location>
</feature>
<dbReference type="AlphaFoldDB" id="A0A0C2RT14"/>
<accession>A0A0C2RT14</accession>
<dbReference type="RefSeq" id="WP_041089056.1">
    <property type="nucleotide sequence ID" value="NZ_JXRP01000018.1"/>
</dbReference>
<evidence type="ECO:0000259" key="2">
    <source>
        <dbReference type="Pfam" id="PF02120"/>
    </source>
</evidence>
<name>A0A0C2RT14_9BACL</name>
<dbReference type="STRING" id="889306.KP78_24330"/>